<evidence type="ECO:0008006" key="7">
    <source>
        <dbReference type="Google" id="ProtNLM"/>
    </source>
</evidence>
<dbReference type="PANTHER" id="PTHR15672">
    <property type="entry name" value="CAMP-REGULATED PHOSPHOPROTEIN 21 RELATED R3H DOMAIN CONTAINING PROTEIN"/>
    <property type="match status" value="1"/>
</dbReference>
<dbReference type="EMBL" id="WVTA01000002">
    <property type="protein sequence ID" value="KAK3216254.1"/>
    <property type="molecule type" value="Genomic_DNA"/>
</dbReference>
<feature type="compositionally biased region" description="Low complexity" evidence="2">
    <location>
        <begin position="63"/>
        <end position="74"/>
    </location>
</feature>
<feature type="region of interest" description="Disordered" evidence="2">
    <location>
        <begin position="339"/>
        <end position="475"/>
    </location>
</feature>
<feature type="compositionally biased region" description="Polar residues" evidence="2">
    <location>
        <begin position="817"/>
        <end position="831"/>
    </location>
</feature>
<feature type="region of interest" description="Disordered" evidence="2">
    <location>
        <begin position="747"/>
        <end position="831"/>
    </location>
</feature>
<dbReference type="SUPFAM" id="SSF82708">
    <property type="entry name" value="R3H domain"/>
    <property type="match status" value="1"/>
</dbReference>
<dbReference type="AlphaFoldDB" id="A0AAN6M807"/>
<evidence type="ECO:0000256" key="1">
    <source>
        <dbReference type="ARBA" id="ARBA00022553"/>
    </source>
</evidence>
<evidence type="ECO:0000313" key="6">
    <source>
        <dbReference type="Proteomes" id="UP001280581"/>
    </source>
</evidence>
<feature type="region of interest" description="Disordered" evidence="2">
    <location>
        <begin position="23"/>
        <end position="184"/>
    </location>
</feature>
<feature type="domain" description="SUZ" evidence="4">
    <location>
        <begin position="336"/>
        <end position="432"/>
    </location>
</feature>
<dbReference type="InterPro" id="IPR024771">
    <property type="entry name" value="SUZ"/>
</dbReference>
<feature type="region of interest" description="Disordered" evidence="2">
    <location>
        <begin position="631"/>
        <end position="681"/>
    </location>
</feature>
<feature type="domain" description="R3H" evidence="3">
    <location>
        <begin position="272"/>
        <end position="339"/>
    </location>
</feature>
<evidence type="ECO:0000259" key="4">
    <source>
        <dbReference type="PROSITE" id="PS51673"/>
    </source>
</evidence>
<dbReference type="PROSITE" id="PS51061">
    <property type="entry name" value="R3H"/>
    <property type="match status" value="1"/>
</dbReference>
<sequence length="831" mass="89184">MTSAVPCPPGKPTARPSFAKVAAQTYKPQIPKESAPSVKPPVAIPTNLMKPPAVRIEARPESGTATTTAGDTAGRLGQSNGSNGERPAAQPELKEEDTAKLHPSVAVVKFSTAEDSTTQLSSSDGSAKPPSLDGKSVASGTTFALDEKESLRPDDSASLRAVEEEDVTSPPESNAADSRVGSDSEARAFRAQLHEIAVMGPQPQRGVVPGRFPVANPNGPHTLYDPNQPPNGLGRSLSQPTVNSLPPGAGPQNLPAIPDEKLMEALQSPRDRLFVVKIEQDFIDFIKDSRENEYCLPNCNTFYRMLAHRLADYYLLGHVVDNTMTGVRITRTPYCRIPPPLSQMVDATKSTNTPPVELPARKIMRRGDDTRSGTNTGANSENPSKAASEIDGSDGGNDKNDANGKKDKSALTREEREARYREARQRIFGSAESEETGSPDTPAPSEEKDASRSSSASGKKKNKKQRNQDDDDGFEARSRFNAYYPGQYAVPGYSGDGTVYYSGFPTPMTNPQFSPSAADSSPPSNYGSPYPAMPQDPQAQYWANQQYPSNNGPMMYPNYQMQNSYDLSGDFQRGMQSFQNAGMPNQVTPKMANASMVGYSDPYNQQPPNMSNQAWPPMNQQHSYPISQGFAAPNGANTRPMSAPMQGPAPGAYPFGQFPPPAFNGKPNRNQHPIPGSYQRQQFNPQSQAFIPGGRNMPYPMGMPGGPQVMNGYSNYLISQAQMPHQMLHSSPPNTGTAIYTGSGSERMMAQFGPGSNNPSSSQPVLPSLRGGEPQDSGISSIAKYGTPSNLPAKPPATQQQPSKFSLPGHSFPPGTRVTSNPSASFGGNTT</sequence>
<dbReference type="CDD" id="cd02642">
    <property type="entry name" value="R3H_encore_like"/>
    <property type="match status" value="1"/>
</dbReference>
<dbReference type="Pfam" id="PF12752">
    <property type="entry name" value="SUZ"/>
    <property type="match status" value="1"/>
</dbReference>
<feature type="compositionally biased region" description="Polar residues" evidence="2">
    <location>
        <begin position="113"/>
        <end position="125"/>
    </location>
</feature>
<feature type="compositionally biased region" description="Basic and acidic residues" evidence="2">
    <location>
        <begin position="145"/>
        <end position="157"/>
    </location>
</feature>
<dbReference type="GO" id="GO:0003676">
    <property type="term" value="F:nucleic acid binding"/>
    <property type="evidence" value="ECO:0007669"/>
    <property type="project" value="UniProtKB-UniRule"/>
</dbReference>
<feature type="compositionally biased region" description="Low complexity" evidence="2">
    <location>
        <begin position="753"/>
        <end position="762"/>
    </location>
</feature>
<comment type="caution">
    <text evidence="5">The sequence shown here is derived from an EMBL/GenBank/DDBJ whole genome shotgun (WGS) entry which is preliminary data.</text>
</comment>
<dbReference type="InterPro" id="IPR051937">
    <property type="entry name" value="R3H_domain_containing"/>
</dbReference>
<name>A0AAN6M807_9PLEO</name>
<protein>
    <recommendedName>
        <fullName evidence="7">R3H domain-containing protein</fullName>
    </recommendedName>
</protein>
<feature type="compositionally biased region" description="Basic and acidic residues" evidence="2">
    <location>
        <begin position="396"/>
        <end position="425"/>
    </location>
</feature>
<dbReference type="Gene3D" id="3.30.1370.50">
    <property type="entry name" value="R3H-like domain"/>
    <property type="match status" value="1"/>
</dbReference>
<gene>
    <name evidence="5" type="ORF">GRF29_8g2716292</name>
</gene>
<keyword evidence="1" id="KW-0597">Phosphoprotein</keyword>
<dbReference type="PANTHER" id="PTHR15672:SF8">
    <property type="entry name" value="PROTEIN ENCORE"/>
    <property type="match status" value="1"/>
</dbReference>
<keyword evidence="6" id="KW-1185">Reference proteome</keyword>
<dbReference type="InterPro" id="IPR036867">
    <property type="entry name" value="R3H_dom_sf"/>
</dbReference>
<dbReference type="PROSITE" id="PS51673">
    <property type="entry name" value="SUZ"/>
    <property type="match status" value="1"/>
</dbReference>
<proteinExistence type="predicted"/>
<reference evidence="5 6" key="1">
    <citation type="submission" date="2021-02" db="EMBL/GenBank/DDBJ databases">
        <title>Genome assembly of Pseudopithomyces chartarum.</title>
        <authorList>
            <person name="Jauregui R."/>
            <person name="Singh J."/>
            <person name="Voisey C."/>
        </authorList>
    </citation>
    <scope>NUCLEOTIDE SEQUENCE [LARGE SCALE GENOMIC DNA]</scope>
    <source>
        <strain evidence="5 6">AGR01</strain>
    </source>
</reference>
<dbReference type="Proteomes" id="UP001280581">
    <property type="component" value="Unassembled WGS sequence"/>
</dbReference>
<dbReference type="Pfam" id="PF01424">
    <property type="entry name" value="R3H"/>
    <property type="match status" value="1"/>
</dbReference>
<organism evidence="5 6">
    <name type="scientific">Pseudopithomyces chartarum</name>
    <dbReference type="NCBI Taxonomy" id="1892770"/>
    <lineage>
        <taxon>Eukaryota</taxon>
        <taxon>Fungi</taxon>
        <taxon>Dikarya</taxon>
        <taxon>Ascomycota</taxon>
        <taxon>Pezizomycotina</taxon>
        <taxon>Dothideomycetes</taxon>
        <taxon>Pleosporomycetidae</taxon>
        <taxon>Pleosporales</taxon>
        <taxon>Massarineae</taxon>
        <taxon>Didymosphaeriaceae</taxon>
        <taxon>Pseudopithomyces</taxon>
    </lineage>
</organism>
<evidence type="ECO:0000256" key="2">
    <source>
        <dbReference type="SAM" id="MobiDB-lite"/>
    </source>
</evidence>
<accession>A0AAN6M807</accession>
<evidence type="ECO:0000313" key="5">
    <source>
        <dbReference type="EMBL" id="KAK3216254.1"/>
    </source>
</evidence>
<feature type="compositionally biased region" description="Polar residues" evidence="2">
    <location>
        <begin position="372"/>
        <end position="385"/>
    </location>
</feature>
<dbReference type="InterPro" id="IPR001374">
    <property type="entry name" value="R3H_dom"/>
</dbReference>
<evidence type="ECO:0000259" key="3">
    <source>
        <dbReference type="PROSITE" id="PS51061"/>
    </source>
</evidence>
<feature type="region of interest" description="Disordered" evidence="2">
    <location>
        <begin position="214"/>
        <end position="255"/>
    </location>
</feature>
<dbReference type="GO" id="GO:0006012">
    <property type="term" value="P:galactose metabolic process"/>
    <property type="evidence" value="ECO:0007669"/>
    <property type="project" value="TreeGrafter"/>
</dbReference>